<sequence>MRGPEDGLVAAGPSRKEASPPRGDDAMPADERVGV</sequence>
<feature type="region of interest" description="Disordered" evidence="1">
    <location>
        <begin position="1"/>
        <end position="35"/>
    </location>
</feature>
<evidence type="ECO:0000313" key="2">
    <source>
        <dbReference type="EMBL" id="CUV24903.1"/>
    </source>
</evidence>
<dbReference type="EMBL" id="LN899826">
    <property type="protein sequence ID" value="CUV42195.1"/>
    <property type="molecule type" value="Genomic_DNA"/>
</dbReference>
<dbReference type="EMBL" id="LN899825">
    <property type="protein sequence ID" value="CUV36882.1"/>
    <property type="molecule type" value="Genomic_DNA"/>
</dbReference>
<proteinExistence type="predicted"/>
<name>A0A0S4XBP4_RALSL</name>
<dbReference type="EMBL" id="LN899823">
    <property type="protein sequence ID" value="CUV24903.1"/>
    <property type="molecule type" value="Genomic_DNA"/>
</dbReference>
<evidence type="ECO:0000256" key="1">
    <source>
        <dbReference type="SAM" id="MobiDB-lite"/>
    </source>
</evidence>
<organism evidence="5">
    <name type="scientific">Ralstonia solanacearum</name>
    <name type="common">Pseudomonas solanacearum</name>
    <dbReference type="NCBI Taxonomy" id="305"/>
    <lineage>
        <taxon>Bacteria</taxon>
        <taxon>Pseudomonadati</taxon>
        <taxon>Pseudomonadota</taxon>
        <taxon>Betaproteobacteria</taxon>
        <taxon>Burkholderiales</taxon>
        <taxon>Burkholderiaceae</taxon>
        <taxon>Ralstonia</taxon>
        <taxon>Ralstonia solanacearum species complex</taxon>
    </lineage>
</organism>
<evidence type="ECO:0000313" key="4">
    <source>
        <dbReference type="EMBL" id="CUV42195.1"/>
    </source>
</evidence>
<feature type="compositionally biased region" description="Basic and acidic residues" evidence="1">
    <location>
        <begin position="14"/>
        <end position="35"/>
    </location>
</feature>
<accession>A0A0S4XBP4</accession>
<evidence type="ECO:0000313" key="3">
    <source>
        <dbReference type="EMBL" id="CUV36882.1"/>
    </source>
</evidence>
<dbReference type="EMBL" id="LN899822">
    <property type="protein sequence ID" value="CUV61527.1"/>
    <property type="molecule type" value="Genomic_DNA"/>
</dbReference>
<reference evidence="5" key="1">
    <citation type="submission" date="2015-10" db="EMBL/GenBank/DDBJ databases">
        <authorList>
            <person name="Gilbert D.G."/>
        </authorList>
    </citation>
    <scope>NUCLEOTIDE SEQUENCE</scope>
    <source>
        <strain evidence="5">Phyl III-seqv23</strain>
    </source>
</reference>
<evidence type="ECO:0000313" key="5">
    <source>
        <dbReference type="EMBL" id="CUV61527.1"/>
    </source>
</evidence>
<dbReference type="AlphaFoldDB" id="A0A0S4XBP4"/>
<protein>
    <submittedName>
        <fullName evidence="5">Uncharacterized protein</fullName>
    </submittedName>
</protein>
<gene>
    <name evidence="5" type="ORF">RD1301_v1_1570016</name>
    <name evidence="2" type="ORF">RUN1744_v1_770015</name>
    <name evidence="3" type="ORF">TD1301_v1_2540011</name>
    <name evidence="4" type="ORF">TF3108_v1_1100019</name>
</gene>